<dbReference type="KEGG" id="kki:KKKWG1_2090"/>
<name>A0AAX2IZF1_KINKI</name>
<dbReference type="PROSITE" id="PS00369">
    <property type="entry name" value="PTS_HPR_HIS"/>
    <property type="match status" value="1"/>
</dbReference>
<dbReference type="Pfam" id="PF00381">
    <property type="entry name" value="PTS-HPr"/>
    <property type="match status" value="1"/>
</dbReference>
<dbReference type="EMBL" id="LS483426">
    <property type="protein sequence ID" value="SQH23865.1"/>
    <property type="molecule type" value="Genomic_DNA"/>
</dbReference>
<dbReference type="RefSeq" id="WP_003787424.1">
    <property type="nucleotide sequence ID" value="NZ_CP045141.1"/>
</dbReference>
<dbReference type="InterPro" id="IPR035895">
    <property type="entry name" value="HPr-like_sf"/>
</dbReference>
<dbReference type="GO" id="GO:0009401">
    <property type="term" value="P:phosphoenolpyruvate-dependent sugar phosphotransferase system"/>
    <property type="evidence" value="ECO:0007669"/>
    <property type="project" value="UniProtKB-KW"/>
</dbReference>
<evidence type="ECO:0000256" key="2">
    <source>
        <dbReference type="ARBA" id="ARBA00010736"/>
    </source>
</evidence>
<dbReference type="PANTHER" id="PTHR33705">
    <property type="entry name" value="PHOSPHOCARRIER PROTEIN HPR"/>
    <property type="match status" value="1"/>
</dbReference>
<dbReference type="NCBIfam" id="TIGR01003">
    <property type="entry name" value="PTS_HPr_family"/>
    <property type="match status" value="1"/>
</dbReference>
<sequence>MQTQTVQIINKLGLHARASSKFTQTAAQFQSEVWVSRNGKRVNGKSIMGLMMLAAAQGTEIEIETNGADEQAAMTALCALIADYFGEGE</sequence>
<organism evidence="6 7">
    <name type="scientific">Kingella kingae</name>
    <dbReference type="NCBI Taxonomy" id="504"/>
    <lineage>
        <taxon>Bacteria</taxon>
        <taxon>Pseudomonadati</taxon>
        <taxon>Pseudomonadota</taxon>
        <taxon>Betaproteobacteria</taxon>
        <taxon>Neisseriales</taxon>
        <taxon>Neisseriaceae</taxon>
        <taxon>Kingella</taxon>
    </lineage>
</organism>
<dbReference type="GeneID" id="93261351"/>
<dbReference type="GO" id="GO:0005737">
    <property type="term" value="C:cytoplasm"/>
    <property type="evidence" value="ECO:0007669"/>
    <property type="project" value="UniProtKB-SubCell"/>
</dbReference>
<comment type="subcellular location">
    <subcellularLocation>
        <location evidence="1">Cytoplasm</location>
    </subcellularLocation>
</comment>
<keyword evidence="4" id="KW-0598">Phosphotransferase system</keyword>
<gene>
    <name evidence="6" type="primary">crh</name>
    <name evidence="6" type="ORF">NCTC10529_00006</name>
</gene>
<dbReference type="SUPFAM" id="SSF55594">
    <property type="entry name" value="HPr-like"/>
    <property type="match status" value="1"/>
</dbReference>
<comment type="similarity">
    <text evidence="2">Belongs to the HPr family.</text>
</comment>
<dbReference type="CDD" id="cd00367">
    <property type="entry name" value="PTS-HPr_like"/>
    <property type="match status" value="1"/>
</dbReference>
<evidence type="ECO:0000256" key="3">
    <source>
        <dbReference type="ARBA" id="ARBA00022490"/>
    </source>
</evidence>
<evidence type="ECO:0000256" key="1">
    <source>
        <dbReference type="ARBA" id="ARBA00004496"/>
    </source>
</evidence>
<accession>A0AAX2IZF1</accession>
<dbReference type="PRINTS" id="PR00107">
    <property type="entry name" value="PHOSPHOCPHPR"/>
</dbReference>
<evidence type="ECO:0000256" key="4">
    <source>
        <dbReference type="ARBA" id="ARBA00022683"/>
    </source>
</evidence>
<evidence type="ECO:0000259" key="5">
    <source>
        <dbReference type="PROSITE" id="PS51350"/>
    </source>
</evidence>
<protein>
    <submittedName>
        <fullName evidence="6">Catabolite repression HPr</fullName>
    </submittedName>
</protein>
<dbReference type="InterPro" id="IPR001020">
    <property type="entry name" value="PTS_HPr_His_P_site"/>
</dbReference>
<dbReference type="InterPro" id="IPR000032">
    <property type="entry name" value="HPr-like"/>
</dbReference>
<dbReference type="InterPro" id="IPR002114">
    <property type="entry name" value="PTS_HPr_Ser_P_site"/>
</dbReference>
<dbReference type="PROSITE" id="PS51350">
    <property type="entry name" value="PTS_HPR_DOM"/>
    <property type="match status" value="1"/>
</dbReference>
<dbReference type="PANTHER" id="PTHR33705:SF2">
    <property type="entry name" value="PHOSPHOCARRIER PROTEIN NPR"/>
    <property type="match status" value="1"/>
</dbReference>
<proteinExistence type="inferred from homology"/>
<evidence type="ECO:0000313" key="6">
    <source>
        <dbReference type="EMBL" id="SQH23865.1"/>
    </source>
</evidence>
<evidence type="ECO:0000313" key="7">
    <source>
        <dbReference type="Proteomes" id="UP000248598"/>
    </source>
</evidence>
<dbReference type="Proteomes" id="UP000248598">
    <property type="component" value="Chromosome 1"/>
</dbReference>
<dbReference type="PROSITE" id="PS00589">
    <property type="entry name" value="PTS_HPR_SER"/>
    <property type="match status" value="1"/>
</dbReference>
<keyword evidence="3" id="KW-0963">Cytoplasm</keyword>
<dbReference type="AlphaFoldDB" id="A0AAX2IZF1"/>
<dbReference type="InterPro" id="IPR050399">
    <property type="entry name" value="HPr"/>
</dbReference>
<feature type="domain" description="HPr" evidence="5">
    <location>
        <begin position="1"/>
        <end position="88"/>
    </location>
</feature>
<reference evidence="6 7" key="1">
    <citation type="submission" date="2018-06" db="EMBL/GenBank/DDBJ databases">
        <authorList>
            <consortium name="Pathogen Informatics"/>
            <person name="Doyle S."/>
        </authorList>
    </citation>
    <scope>NUCLEOTIDE SEQUENCE [LARGE SCALE GENOMIC DNA]</scope>
    <source>
        <strain evidence="6 7">NCTC10529</strain>
    </source>
</reference>
<dbReference type="Gene3D" id="3.30.1340.10">
    <property type="entry name" value="HPr-like"/>
    <property type="match status" value="1"/>
</dbReference>